<dbReference type="InParanoid" id="A0A0D2AIT8"/>
<dbReference type="GeneID" id="27317355"/>
<dbReference type="EMBL" id="KN847593">
    <property type="protein sequence ID" value="KIV98853.1"/>
    <property type="molecule type" value="Genomic_DNA"/>
</dbReference>
<keyword evidence="8" id="KW-1185">Reference proteome</keyword>
<dbReference type="VEuPathDB" id="FungiDB:PV09_09382"/>
<evidence type="ECO:0000256" key="1">
    <source>
        <dbReference type="ARBA" id="ARBA00001974"/>
    </source>
</evidence>
<accession>A0A0D2AIT8</accession>
<dbReference type="SUPFAM" id="SSF51905">
    <property type="entry name" value="FAD/NAD(P)-binding domain"/>
    <property type="match status" value="1"/>
</dbReference>
<protein>
    <recommendedName>
        <fullName evidence="6">FAD dependent oxidoreductase domain-containing protein</fullName>
    </recommendedName>
</protein>
<evidence type="ECO:0000256" key="3">
    <source>
        <dbReference type="ARBA" id="ARBA00022630"/>
    </source>
</evidence>
<evidence type="ECO:0000256" key="5">
    <source>
        <dbReference type="ARBA" id="ARBA00023002"/>
    </source>
</evidence>
<proteinExistence type="inferred from homology"/>
<dbReference type="HOGENOM" id="CLU_007884_0_2_1"/>
<keyword evidence="3" id="KW-0285">Flavoprotein</keyword>
<dbReference type="RefSeq" id="XP_016208723.1">
    <property type="nucleotide sequence ID" value="XM_016363435.1"/>
</dbReference>
<dbReference type="InterPro" id="IPR036188">
    <property type="entry name" value="FAD/NAD-bd_sf"/>
</dbReference>
<dbReference type="InterPro" id="IPR006076">
    <property type="entry name" value="FAD-dep_OxRdtase"/>
</dbReference>
<dbReference type="GO" id="GO:0008115">
    <property type="term" value="F:sarcosine oxidase activity"/>
    <property type="evidence" value="ECO:0007669"/>
    <property type="project" value="TreeGrafter"/>
</dbReference>
<dbReference type="InterPro" id="IPR045170">
    <property type="entry name" value="MTOX"/>
</dbReference>
<comment type="cofactor">
    <cofactor evidence="1">
        <name>FAD</name>
        <dbReference type="ChEBI" id="CHEBI:57692"/>
    </cofactor>
</comment>
<feature type="domain" description="FAD dependent oxidoreductase" evidence="6">
    <location>
        <begin position="16"/>
        <end position="382"/>
    </location>
</feature>
<dbReference type="STRING" id="253628.A0A0D2AIT8"/>
<name>A0A0D2AIT8_9PEZI</name>
<evidence type="ECO:0000256" key="4">
    <source>
        <dbReference type="ARBA" id="ARBA00022827"/>
    </source>
</evidence>
<evidence type="ECO:0000256" key="2">
    <source>
        <dbReference type="ARBA" id="ARBA00010989"/>
    </source>
</evidence>
<dbReference type="PANTHER" id="PTHR10961:SF46">
    <property type="entry name" value="PEROXISOMAL SARCOSINE OXIDASE"/>
    <property type="match status" value="1"/>
</dbReference>
<organism evidence="7 8">
    <name type="scientific">Verruconis gallopava</name>
    <dbReference type="NCBI Taxonomy" id="253628"/>
    <lineage>
        <taxon>Eukaryota</taxon>
        <taxon>Fungi</taxon>
        <taxon>Dikarya</taxon>
        <taxon>Ascomycota</taxon>
        <taxon>Pezizomycotina</taxon>
        <taxon>Dothideomycetes</taxon>
        <taxon>Pleosporomycetidae</taxon>
        <taxon>Venturiales</taxon>
        <taxon>Sympoventuriaceae</taxon>
        <taxon>Verruconis</taxon>
    </lineage>
</organism>
<dbReference type="AlphaFoldDB" id="A0A0D2AIT8"/>
<dbReference type="Proteomes" id="UP000053259">
    <property type="component" value="Unassembled WGS sequence"/>
</dbReference>
<evidence type="ECO:0000313" key="8">
    <source>
        <dbReference type="Proteomes" id="UP000053259"/>
    </source>
</evidence>
<reference evidence="7 8" key="1">
    <citation type="submission" date="2015-01" db="EMBL/GenBank/DDBJ databases">
        <title>The Genome Sequence of Ochroconis gallopava CBS43764.</title>
        <authorList>
            <consortium name="The Broad Institute Genomics Platform"/>
            <person name="Cuomo C."/>
            <person name="de Hoog S."/>
            <person name="Gorbushina A."/>
            <person name="Stielow B."/>
            <person name="Teixiera M."/>
            <person name="Abouelleil A."/>
            <person name="Chapman S.B."/>
            <person name="Priest M."/>
            <person name="Young S.K."/>
            <person name="Wortman J."/>
            <person name="Nusbaum C."/>
            <person name="Birren B."/>
        </authorList>
    </citation>
    <scope>NUCLEOTIDE SEQUENCE [LARGE SCALE GENOMIC DNA]</scope>
    <source>
        <strain evidence="7 8">CBS 43764</strain>
    </source>
</reference>
<keyword evidence="5" id="KW-0560">Oxidoreductase</keyword>
<dbReference type="Pfam" id="PF01266">
    <property type="entry name" value="DAO"/>
    <property type="match status" value="1"/>
</dbReference>
<evidence type="ECO:0000313" key="7">
    <source>
        <dbReference type="EMBL" id="KIV98853.1"/>
    </source>
</evidence>
<dbReference type="Gene3D" id="3.50.50.60">
    <property type="entry name" value="FAD/NAD(P)-binding domain"/>
    <property type="match status" value="1"/>
</dbReference>
<gene>
    <name evidence="7" type="ORF">PV09_09382</name>
</gene>
<comment type="similarity">
    <text evidence="2">Belongs to the MSOX/MTOX family.</text>
</comment>
<evidence type="ECO:0000259" key="6">
    <source>
        <dbReference type="Pfam" id="PF01266"/>
    </source>
</evidence>
<dbReference type="Gene3D" id="3.30.9.10">
    <property type="entry name" value="D-Amino Acid Oxidase, subunit A, domain 2"/>
    <property type="match status" value="1"/>
</dbReference>
<dbReference type="OrthoDB" id="2219495at2759"/>
<dbReference type="GO" id="GO:0050660">
    <property type="term" value="F:flavin adenine dinucleotide binding"/>
    <property type="evidence" value="ECO:0007669"/>
    <property type="project" value="InterPro"/>
</dbReference>
<keyword evidence="4" id="KW-0274">FAD</keyword>
<dbReference type="PANTHER" id="PTHR10961">
    <property type="entry name" value="PEROXISOMAL SARCOSINE OXIDASE"/>
    <property type="match status" value="1"/>
</dbReference>
<sequence length="439" mass="49466">MASLRPHQNPSEKLFIIIGSGVFGATVTRTILEEEPSPSVTVIDNGSKLAASRDTRKFVRDDYTDPASMEDAMVVHEQWKRSKIFSQFYHQTGRISVYFPSALNRLCAIDTNREALGLQKRSRLTKATLSSSLDLNDNFTNFVNDTELDEEGVVFVYNNDDGIVIWDKFMAELEKTNTSSSVEFKRATVEKLVVQDAHVKCLQLSGGDFIRLPDSQVVLSTGSWSMEILKKSGISLPEVSRCPWSIGVFTFHLQLTPQQVEDVKHIPPISVYGVESPYADGGEYFPPDMNGVVKIGWTMPFRNEQPTEVSHQLEYFAFQDMKKYFRVLIPALKGAKLAAKYTLWDAITPNQHPLISPHPFVKNLIIASAGSFHFAKYGSGLGPMIFGAMNGHYDEKYSWEQKGDAEKSHSYLRAKKTLDDFERLAAASDYGDIDRDWYL</sequence>